<proteinExistence type="predicted"/>
<evidence type="ECO:0000313" key="5">
    <source>
        <dbReference type="Proteomes" id="UP000290921"/>
    </source>
</evidence>
<dbReference type="CDD" id="cd02651">
    <property type="entry name" value="nuc_hydro_IU_UC_XIUA"/>
    <property type="match status" value="1"/>
</dbReference>
<dbReference type="InterPro" id="IPR036452">
    <property type="entry name" value="Ribo_hydro-like"/>
</dbReference>
<evidence type="ECO:0000256" key="2">
    <source>
        <dbReference type="ARBA" id="ARBA00023295"/>
    </source>
</evidence>
<dbReference type="GO" id="GO:0045437">
    <property type="term" value="F:uridine nucleosidase activity"/>
    <property type="evidence" value="ECO:0007669"/>
    <property type="project" value="UniProtKB-ARBA"/>
</dbReference>
<dbReference type="EMBL" id="QMAP01000014">
    <property type="protein sequence ID" value="RXI45066.1"/>
    <property type="molecule type" value="Genomic_DNA"/>
</dbReference>
<dbReference type="Proteomes" id="UP000290921">
    <property type="component" value="Unassembled WGS sequence"/>
</dbReference>
<comment type="caution">
    <text evidence="4">The sequence shown here is derived from an EMBL/GenBank/DDBJ whole genome shotgun (WGS) entry which is preliminary data.</text>
</comment>
<dbReference type="InterPro" id="IPR001910">
    <property type="entry name" value="Inosine/uridine_hydrolase_dom"/>
</dbReference>
<dbReference type="InterPro" id="IPR023186">
    <property type="entry name" value="IUNH"/>
</dbReference>
<evidence type="ECO:0000313" key="4">
    <source>
        <dbReference type="EMBL" id="RXI45066.1"/>
    </source>
</evidence>
<feature type="domain" description="Inosine/uridine-preferring nucleoside hydrolase" evidence="3">
    <location>
        <begin position="11"/>
        <end position="299"/>
    </location>
</feature>
<gene>
    <name evidence="4" type="ORF">DP130_12500</name>
</gene>
<dbReference type="PANTHER" id="PTHR12304">
    <property type="entry name" value="INOSINE-URIDINE PREFERRING NUCLEOSIDE HYDROLASE"/>
    <property type="match status" value="1"/>
</dbReference>
<dbReference type="Pfam" id="PF01156">
    <property type="entry name" value="IU_nuc_hydro"/>
    <property type="match status" value="1"/>
</dbReference>
<dbReference type="AlphaFoldDB" id="A0A4Q0VA28"/>
<organism evidence="4 5">
    <name type="scientific">Clostridium tetani</name>
    <dbReference type="NCBI Taxonomy" id="1513"/>
    <lineage>
        <taxon>Bacteria</taxon>
        <taxon>Bacillati</taxon>
        <taxon>Bacillota</taxon>
        <taxon>Clostridia</taxon>
        <taxon>Eubacteriales</taxon>
        <taxon>Clostridiaceae</taxon>
        <taxon>Clostridium</taxon>
    </lineage>
</organism>
<dbReference type="NCBIfam" id="NF008036">
    <property type="entry name" value="PRK10768.1"/>
    <property type="match status" value="1"/>
</dbReference>
<dbReference type="SUPFAM" id="SSF53590">
    <property type="entry name" value="Nucleoside hydrolase"/>
    <property type="match status" value="1"/>
</dbReference>
<evidence type="ECO:0000256" key="1">
    <source>
        <dbReference type="ARBA" id="ARBA00022801"/>
    </source>
</evidence>
<dbReference type="GO" id="GO:0006152">
    <property type="term" value="P:purine nucleoside catabolic process"/>
    <property type="evidence" value="ECO:0007669"/>
    <property type="project" value="TreeGrafter"/>
</dbReference>
<evidence type="ECO:0000259" key="3">
    <source>
        <dbReference type="Pfam" id="PF01156"/>
    </source>
</evidence>
<dbReference type="PANTHER" id="PTHR12304:SF15">
    <property type="entry name" value="NON-SPECIFIC RIBONUCLEOSIDE HYDROLASE RIHC"/>
    <property type="match status" value="1"/>
</dbReference>
<dbReference type="PROSITE" id="PS01247">
    <property type="entry name" value="IUNH"/>
    <property type="match status" value="1"/>
</dbReference>
<accession>A0A4Q0VA28</accession>
<keyword evidence="1 4" id="KW-0378">Hydrolase</keyword>
<dbReference type="Gene3D" id="3.90.245.10">
    <property type="entry name" value="Ribonucleoside hydrolase-like"/>
    <property type="match status" value="1"/>
</dbReference>
<protein>
    <submittedName>
        <fullName evidence="4">Ribonucleoside hydrolase RihC</fullName>
    </submittedName>
</protein>
<keyword evidence="2" id="KW-0326">Glycosidase</keyword>
<reference evidence="4 5" key="1">
    <citation type="submission" date="2018-06" db="EMBL/GenBank/DDBJ databases">
        <title>Genome conservation of Clostridium tetani.</title>
        <authorList>
            <person name="Bruggemann H."/>
            <person name="Popoff M.R."/>
        </authorList>
    </citation>
    <scope>NUCLEOTIDE SEQUENCE [LARGE SCALE GENOMIC DNA]</scope>
    <source>
        <strain evidence="4 5">2017.061</strain>
    </source>
</reference>
<dbReference type="GO" id="GO:0008477">
    <property type="term" value="F:purine nucleosidase activity"/>
    <property type="evidence" value="ECO:0007669"/>
    <property type="project" value="TreeGrafter"/>
</dbReference>
<sequence length="310" mass="34421">MILKMNKKTKIILDTDPGIDDAVAIVAALFSPKIQVELITTVSGNVDVDKTTENALKILEFLNKDVPIAKGARKPLMRELDDASDIHGDSGLDGYNFGKITRKIDEKLAIDKIREVIINSEEKITLVAIGPLTNIALLLSSYPEVKNNIDKLVIMGGSASRGNKTPLAEFNIYVDPESAEIVFKSEINIVMCGLDITNKAVFKEEDINYIKNVNKTGYMLYSLFKCYRSGSFKNGLRMHDLCAIAYLDKPEIFKAVSANVDIETKGEHTLGATVVDFDNYSNGKAQVKVCMELDVEDLKKWFFSILNKVN</sequence>
<dbReference type="GO" id="GO:0005829">
    <property type="term" value="C:cytosol"/>
    <property type="evidence" value="ECO:0007669"/>
    <property type="project" value="TreeGrafter"/>
</dbReference>
<dbReference type="InterPro" id="IPR015910">
    <property type="entry name" value="I/U_nuclsd_hydro_CS"/>
</dbReference>
<name>A0A4Q0VA28_CLOTA</name>